<evidence type="ECO:0000256" key="2">
    <source>
        <dbReference type="SAM" id="Phobius"/>
    </source>
</evidence>
<reference evidence="4" key="1">
    <citation type="journal article" date="2023" name="Front. Mar. Sci.">
        <title>A new Merluccius polli reference genome to investigate the effects of global change in West African waters.</title>
        <authorList>
            <person name="Mateo J.L."/>
            <person name="Blanco-Fernandez C."/>
            <person name="Garcia-Vazquez E."/>
            <person name="Machado-Schiaffino G."/>
        </authorList>
    </citation>
    <scope>NUCLEOTIDE SEQUENCE</scope>
    <source>
        <strain evidence="4">C29</strain>
        <tissue evidence="4">Fin</tissue>
    </source>
</reference>
<evidence type="ECO:0000259" key="3">
    <source>
        <dbReference type="PROSITE" id="PS50853"/>
    </source>
</evidence>
<dbReference type="SUPFAM" id="SSF49265">
    <property type="entry name" value="Fibronectin type III"/>
    <property type="match status" value="2"/>
</dbReference>
<organism evidence="4 5">
    <name type="scientific">Merluccius polli</name>
    <name type="common">Benguela hake</name>
    <name type="synonym">Merluccius cadenati</name>
    <dbReference type="NCBI Taxonomy" id="89951"/>
    <lineage>
        <taxon>Eukaryota</taxon>
        <taxon>Metazoa</taxon>
        <taxon>Chordata</taxon>
        <taxon>Craniata</taxon>
        <taxon>Vertebrata</taxon>
        <taxon>Euteleostomi</taxon>
        <taxon>Actinopterygii</taxon>
        <taxon>Neopterygii</taxon>
        <taxon>Teleostei</taxon>
        <taxon>Neoteleostei</taxon>
        <taxon>Acanthomorphata</taxon>
        <taxon>Zeiogadaria</taxon>
        <taxon>Gadariae</taxon>
        <taxon>Gadiformes</taxon>
        <taxon>Gadoidei</taxon>
        <taxon>Merlucciidae</taxon>
        <taxon>Merluccius</taxon>
    </lineage>
</organism>
<dbReference type="PANTHER" id="PTHR20859:SF85">
    <property type="entry name" value="INTERFERON ALPHA_BETA RECEPTOR 1 ISOFORM X1"/>
    <property type="match status" value="1"/>
</dbReference>
<accession>A0AA47N7T5</accession>
<feature type="region of interest" description="Disordered" evidence="1">
    <location>
        <begin position="316"/>
        <end position="367"/>
    </location>
</feature>
<dbReference type="GO" id="GO:0005886">
    <property type="term" value="C:plasma membrane"/>
    <property type="evidence" value="ECO:0007669"/>
    <property type="project" value="TreeGrafter"/>
</dbReference>
<dbReference type="AlphaFoldDB" id="A0AA47N7T5"/>
<dbReference type="InterPro" id="IPR013783">
    <property type="entry name" value="Ig-like_fold"/>
</dbReference>
<keyword evidence="2" id="KW-1133">Transmembrane helix</keyword>
<dbReference type="Gene3D" id="2.60.40.10">
    <property type="entry name" value="Immunoglobulins"/>
    <property type="match status" value="2"/>
</dbReference>
<feature type="domain" description="Fibronectin type-III" evidence="3">
    <location>
        <begin position="117"/>
        <end position="219"/>
    </location>
</feature>
<keyword evidence="2" id="KW-0472">Membrane</keyword>
<protein>
    <submittedName>
        <fullName evidence="4">Interferon alpha/beta receptor 1a</fullName>
    </submittedName>
</protein>
<proteinExistence type="predicted"/>
<dbReference type="InterPro" id="IPR036116">
    <property type="entry name" value="FN3_sf"/>
</dbReference>
<gene>
    <name evidence="4" type="primary">ifnar1a_0</name>
    <name evidence="4" type="ORF">N1851_003913</name>
</gene>
<dbReference type="InterPro" id="IPR015373">
    <property type="entry name" value="Interferon/interleukin_rcp_dom"/>
</dbReference>
<keyword evidence="5" id="KW-1185">Reference proteome</keyword>
<dbReference type="PROSITE" id="PS50853">
    <property type="entry name" value="FN3"/>
    <property type="match status" value="1"/>
</dbReference>
<dbReference type="EMBL" id="JAOPHQ010000593">
    <property type="protein sequence ID" value="KAK0154002.1"/>
    <property type="molecule type" value="Genomic_DNA"/>
</dbReference>
<dbReference type="Proteomes" id="UP001174136">
    <property type="component" value="Unassembled WGS sequence"/>
</dbReference>
<feature type="compositionally biased region" description="Polar residues" evidence="1">
    <location>
        <begin position="337"/>
        <end position="355"/>
    </location>
</feature>
<evidence type="ECO:0000256" key="1">
    <source>
        <dbReference type="SAM" id="MobiDB-lite"/>
    </source>
</evidence>
<dbReference type="Pfam" id="PF09294">
    <property type="entry name" value="Interfer-bind"/>
    <property type="match status" value="1"/>
</dbReference>
<comment type="caution">
    <text evidence="4">The sequence shown here is derived from an EMBL/GenBank/DDBJ whole genome shotgun (WGS) entry which is preliminary data.</text>
</comment>
<keyword evidence="2" id="KW-0812">Transmembrane</keyword>
<dbReference type="InterPro" id="IPR050650">
    <property type="entry name" value="Type-II_Cytokine-TF_Rcpt"/>
</dbReference>
<name>A0AA47N7T5_MERPO</name>
<evidence type="ECO:0000313" key="4">
    <source>
        <dbReference type="EMBL" id="KAK0154002.1"/>
    </source>
</evidence>
<dbReference type="InterPro" id="IPR003961">
    <property type="entry name" value="FN3_dom"/>
</dbReference>
<keyword evidence="4" id="KW-0675">Receptor</keyword>
<dbReference type="PANTHER" id="PTHR20859">
    <property type="entry name" value="INTERFERON/INTERLEUKIN RECEPTOR"/>
    <property type="match status" value="1"/>
</dbReference>
<feature type="transmembrane region" description="Helical" evidence="2">
    <location>
        <begin position="222"/>
        <end position="246"/>
    </location>
</feature>
<evidence type="ECO:0000313" key="5">
    <source>
        <dbReference type="Proteomes" id="UP001174136"/>
    </source>
</evidence>
<dbReference type="GO" id="GO:0004904">
    <property type="term" value="F:interferon receptor activity"/>
    <property type="evidence" value="ECO:0007669"/>
    <property type="project" value="TreeGrafter"/>
</dbReference>
<dbReference type="Pfam" id="PF01108">
    <property type="entry name" value="Tissue_fac"/>
    <property type="match status" value="1"/>
</dbReference>
<sequence length="403" mass="45010">MGPFHLGQAELAQPMNLTMITMNTQYMLRWSHDRHQTIGPKVSFTVQYLAKYKWTNGNHDQWITVCDKTPDTCCDLTPRNLYFLGLYMLRLRANSGRLHSQWVIKEFCPDKEAALGPPSKVDLGPSGAPCLDVKISDPLTSTNGSMKELHAQMYYRVVYWEQTDTRNPDTKIVDTRVNMLTLSDLQAWTSYCVSVQSRYDFYNKSSAFTTPHCMQTEGAVPWWQVMLIFFFSGLVGFVGLLLLLWVGVHIYRTVKDTFYPSVQLPAHFEAYLSDLSPGSDAPRLLTPDSESELICDRLSICPEAVLLEIHMSPLPSDLEPDGRHSRQESGGSGDSGVYSTEGSSGPRQHSGSGLSSACAKEPWHGESPALPEQVKMEHMGLKHDAAAAAHRGLRDEGIMDMGV</sequence>